<sequence>MKKIFVILFLFSVSLTVYAEKIFHPATITLHDGDEFSGLARFNGKEHVEFKIDEEATIEELDEYLLKLITFDIEPYNTFEYVVLNDKYKLAQKIVEGPISLFVRWKYDFNDQITLDSYERATLDKLKSTVTTYNHGTGQFGSGPGIDSLFEKFDRFFLGRRDKVQVVEDIQFKFRKEARKWFADCPEIIEYTDSREWKYKDLKNIVEFYNQFCGS</sequence>
<feature type="chain" id="PRO_5007886734" evidence="1">
    <location>
        <begin position="20"/>
        <end position="215"/>
    </location>
</feature>
<name>A0A167G7U7_9FLAO</name>
<feature type="signal peptide" evidence="1">
    <location>
        <begin position="1"/>
        <end position="19"/>
    </location>
</feature>
<proteinExistence type="predicted"/>
<comment type="caution">
    <text evidence="2">The sequence shown here is derived from an EMBL/GenBank/DDBJ whole genome shotgun (WGS) entry which is preliminary data.</text>
</comment>
<evidence type="ECO:0000313" key="3">
    <source>
        <dbReference type="Proteomes" id="UP000077013"/>
    </source>
</evidence>
<reference evidence="2 3" key="1">
    <citation type="submission" date="2016-02" db="EMBL/GenBank/DDBJ databases">
        <title>Ulvibacter sp. LPB0005, isolated from Thais luteostoma.</title>
        <authorList>
            <person name="Shin S.-K."/>
            <person name="Yi H."/>
        </authorList>
    </citation>
    <scope>NUCLEOTIDE SEQUENCE [LARGE SCALE GENOMIC DNA]</scope>
    <source>
        <strain evidence="2 3">LPB0005</strain>
    </source>
</reference>
<keyword evidence="3" id="KW-1185">Reference proteome</keyword>
<protein>
    <submittedName>
        <fullName evidence="2">Uncharacterized protein</fullName>
    </submittedName>
</protein>
<dbReference type="AlphaFoldDB" id="A0A167G7U7"/>
<evidence type="ECO:0000313" key="2">
    <source>
        <dbReference type="EMBL" id="OAB77308.1"/>
    </source>
</evidence>
<dbReference type="RefSeq" id="WP_068593127.1">
    <property type="nucleotide sequence ID" value="NZ_LRXL01000049.1"/>
</dbReference>
<keyword evidence="1" id="KW-0732">Signal</keyword>
<dbReference type="OrthoDB" id="1117699at2"/>
<dbReference type="Proteomes" id="UP000077013">
    <property type="component" value="Unassembled WGS sequence"/>
</dbReference>
<dbReference type="STRING" id="1763537.ULVI_12455"/>
<accession>A0A167G7U7</accession>
<dbReference type="EMBL" id="LRXL01000049">
    <property type="protein sequence ID" value="OAB77308.1"/>
    <property type="molecule type" value="Genomic_DNA"/>
</dbReference>
<organism evidence="2 3">
    <name type="scientific">Cochleicola gelatinilyticus</name>
    <dbReference type="NCBI Taxonomy" id="1763537"/>
    <lineage>
        <taxon>Bacteria</taxon>
        <taxon>Pseudomonadati</taxon>
        <taxon>Bacteroidota</taxon>
        <taxon>Flavobacteriia</taxon>
        <taxon>Flavobacteriales</taxon>
        <taxon>Flavobacteriaceae</taxon>
        <taxon>Cochleicola</taxon>
    </lineage>
</organism>
<evidence type="ECO:0000256" key="1">
    <source>
        <dbReference type="SAM" id="SignalP"/>
    </source>
</evidence>
<gene>
    <name evidence="2" type="ORF">ULVI_12455</name>
</gene>